<dbReference type="EMBL" id="HBUF01573561">
    <property type="protein sequence ID" value="CAG6767474.1"/>
    <property type="molecule type" value="Transcribed_RNA"/>
</dbReference>
<dbReference type="EMBL" id="HBUF01207610">
    <property type="protein sequence ID" value="CAG6664410.1"/>
    <property type="molecule type" value="Transcribed_RNA"/>
</dbReference>
<dbReference type="EMBL" id="HBUF01573566">
    <property type="protein sequence ID" value="CAG6767504.1"/>
    <property type="molecule type" value="Transcribed_RNA"/>
</dbReference>
<proteinExistence type="predicted"/>
<dbReference type="EMBL" id="HBUF01573563">
    <property type="protein sequence ID" value="CAG6767486.1"/>
    <property type="molecule type" value="Transcribed_RNA"/>
</dbReference>
<dbReference type="EMBL" id="HBUF01354045">
    <property type="protein sequence ID" value="CAG6716175.1"/>
    <property type="molecule type" value="Transcribed_RNA"/>
</dbReference>
<dbReference type="EMBL" id="HBUF01080353">
    <property type="protein sequence ID" value="CAG6632651.1"/>
    <property type="molecule type" value="Transcribed_RNA"/>
</dbReference>
<name>A0A8D8V1Q4_9HEMI</name>
<keyword evidence="1" id="KW-0812">Transmembrane</keyword>
<dbReference type="EMBL" id="HBUF01354046">
    <property type="protein sequence ID" value="CAG6716179.1"/>
    <property type="molecule type" value="Transcribed_RNA"/>
</dbReference>
<reference evidence="2" key="1">
    <citation type="submission" date="2021-05" db="EMBL/GenBank/DDBJ databases">
        <authorList>
            <person name="Alioto T."/>
            <person name="Alioto T."/>
            <person name="Gomez Garrido J."/>
        </authorList>
    </citation>
    <scope>NUCLEOTIDE SEQUENCE</scope>
</reference>
<dbReference type="EMBL" id="HBUF01207608">
    <property type="protein sequence ID" value="CAG6664395.1"/>
    <property type="molecule type" value="Transcribed_RNA"/>
</dbReference>
<keyword evidence="1" id="KW-0472">Membrane</keyword>
<dbReference type="AlphaFoldDB" id="A0A8D8V1Q4"/>
<feature type="transmembrane region" description="Helical" evidence="1">
    <location>
        <begin position="88"/>
        <end position="107"/>
    </location>
</feature>
<feature type="transmembrane region" description="Helical" evidence="1">
    <location>
        <begin position="139"/>
        <end position="158"/>
    </location>
</feature>
<sequence>MLKHLTNVTALQTLQATDVKFVFVRTNVTTVELVFLLLRLVSVLLVTLVTRVSNVSIFCVKTVVCVSTEPKDWSVSVPSITMESSANILNATITVIMVFVVLQSQVLNVNATQDTQERLVILASVRTVELVFPFQKQTFASVLFLMEVASVTLLLMMVTSVHHSLRNVQPTSV</sequence>
<dbReference type="EMBL" id="HBUF01080352">
    <property type="protein sequence ID" value="CAG6632646.1"/>
    <property type="molecule type" value="Transcribed_RNA"/>
</dbReference>
<evidence type="ECO:0000313" key="2">
    <source>
        <dbReference type="EMBL" id="CAG6716183.1"/>
    </source>
</evidence>
<dbReference type="EMBL" id="HBUF01207609">
    <property type="protein sequence ID" value="CAG6664402.1"/>
    <property type="molecule type" value="Transcribed_RNA"/>
</dbReference>
<organism evidence="2">
    <name type="scientific">Cacopsylla melanoneura</name>
    <dbReference type="NCBI Taxonomy" id="428564"/>
    <lineage>
        <taxon>Eukaryota</taxon>
        <taxon>Metazoa</taxon>
        <taxon>Ecdysozoa</taxon>
        <taxon>Arthropoda</taxon>
        <taxon>Hexapoda</taxon>
        <taxon>Insecta</taxon>
        <taxon>Pterygota</taxon>
        <taxon>Neoptera</taxon>
        <taxon>Paraneoptera</taxon>
        <taxon>Hemiptera</taxon>
        <taxon>Sternorrhyncha</taxon>
        <taxon>Psylloidea</taxon>
        <taxon>Psyllidae</taxon>
        <taxon>Psyllinae</taxon>
        <taxon>Cacopsylla</taxon>
    </lineage>
</organism>
<dbReference type="EMBL" id="HBUF01207606">
    <property type="protein sequence ID" value="CAG6664378.1"/>
    <property type="molecule type" value="Transcribed_RNA"/>
</dbReference>
<protein>
    <recommendedName>
        <fullName evidence="3">Transmembrane protein</fullName>
    </recommendedName>
</protein>
<dbReference type="EMBL" id="HBUF01207605">
    <property type="protein sequence ID" value="CAG6664369.1"/>
    <property type="molecule type" value="Transcribed_RNA"/>
</dbReference>
<keyword evidence="1" id="KW-1133">Transmembrane helix</keyword>
<dbReference type="EMBL" id="HBUF01080354">
    <property type="protein sequence ID" value="CAG6632656.1"/>
    <property type="molecule type" value="Transcribed_RNA"/>
</dbReference>
<evidence type="ECO:0008006" key="3">
    <source>
        <dbReference type="Google" id="ProtNLM"/>
    </source>
</evidence>
<dbReference type="EMBL" id="HBUF01573562">
    <property type="protein sequence ID" value="CAG6767480.1"/>
    <property type="molecule type" value="Transcribed_RNA"/>
</dbReference>
<evidence type="ECO:0000256" key="1">
    <source>
        <dbReference type="SAM" id="Phobius"/>
    </source>
</evidence>
<accession>A0A8D8V1Q4</accession>
<dbReference type="EMBL" id="HBUF01207607">
    <property type="protein sequence ID" value="CAG6664386.1"/>
    <property type="molecule type" value="Transcribed_RNA"/>
</dbReference>
<dbReference type="EMBL" id="HBUF01354047">
    <property type="protein sequence ID" value="CAG6716183.1"/>
    <property type="molecule type" value="Transcribed_RNA"/>
</dbReference>
<dbReference type="EMBL" id="HBUF01573565">
    <property type="protein sequence ID" value="CAG6767498.1"/>
    <property type="molecule type" value="Transcribed_RNA"/>
</dbReference>
<dbReference type="EMBL" id="HBUF01573564">
    <property type="protein sequence ID" value="CAG6767492.1"/>
    <property type="molecule type" value="Transcribed_RNA"/>
</dbReference>